<dbReference type="STRING" id="186116.SAMN05192569_100541"/>
<organism evidence="2 3">
    <name type="scientific">Parageobacillus thermantarcticus</name>
    <dbReference type="NCBI Taxonomy" id="186116"/>
    <lineage>
        <taxon>Bacteria</taxon>
        <taxon>Bacillati</taxon>
        <taxon>Bacillota</taxon>
        <taxon>Bacilli</taxon>
        <taxon>Bacillales</taxon>
        <taxon>Anoxybacillaceae</taxon>
        <taxon>Parageobacillus</taxon>
    </lineage>
</organism>
<dbReference type="Proteomes" id="UP000198650">
    <property type="component" value="Unassembled WGS sequence"/>
</dbReference>
<evidence type="ECO:0000256" key="1">
    <source>
        <dbReference type="SAM" id="MobiDB-lite"/>
    </source>
</evidence>
<sequence length="67" mass="7967">MSNRKKPRVIHVDKLIVHADDVVIIPKRRVRDSWLFPHRTDAEIVEDAHGEAPRDDDEKERKPFSWI</sequence>
<name>A0A1I0SU01_9BACL</name>
<keyword evidence="3" id="KW-1185">Reference proteome</keyword>
<evidence type="ECO:0000313" key="2">
    <source>
        <dbReference type="EMBL" id="SFA42979.1"/>
    </source>
</evidence>
<evidence type="ECO:0000313" key="3">
    <source>
        <dbReference type="Proteomes" id="UP000198650"/>
    </source>
</evidence>
<dbReference type="EMBL" id="FOJS01000005">
    <property type="protein sequence ID" value="SFA42979.1"/>
    <property type="molecule type" value="Genomic_DNA"/>
</dbReference>
<protein>
    <submittedName>
        <fullName evidence="2">Uncharacterized protein</fullName>
    </submittedName>
</protein>
<feature type="region of interest" description="Disordered" evidence="1">
    <location>
        <begin position="46"/>
        <end position="67"/>
    </location>
</feature>
<dbReference type="AlphaFoldDB" id="A0A1I0SU01"/>
<reference evidence="3" key="1">
    <citation type="submission" date="2016-10" db="EMBL/GenBank/DDBJ databases">
        <authorList>
            <person name="Varghese N."/>
            <person name="Submissions S."/>
        </authorList>
    </citation>
    <scope>NUCLEOTIDE SEQUENCE [LARGE SCALE GENOMIC DNA]</scope>
    <source>
        <strain evidence="3">M1</strain>
    </source>
</reference>
<proteinExistence type="predicted"/>
<gene>
    <name evidence="2" type="ORF">SAMN05192569_100541</name>
</gene>
<accession>A0A1I0SU01</accession>